<dbReference type="GeneID" id="59287288"/>
<reference evidence="1 2" key="1">
    <citation type="journal article" date="2020" name="Genomics">
        <title>Complete, high-quality genomes from long-read metagenomic sequencing of two wolf lichen thalli reveals enigmatic genome architecture.</title>
        <authorList>
            <person name="McKenzie S.K."/>
            <person name="Walston R.F."/>
            <person name="Allen J.L."/>
        </authorList>
    </citation>
    <scope>NUCLEOTIDE SEQUENCE [LARGE SCALE GENOMIC DNA]</scope>
    <source>
        <strain evidence="1">WasteWater2</strain>
    </source>
</reference>
<dbReference type="EMBL" id="JACCJC010000021">
    <property type="protein sequence ID" value="KAF6235998.1"/>
    <property type="molecule type" value="Genomic_DNA"/>
</dbReference>
<gene>
    <name evidence="1" type="ORF">HO173_005626</name>
</gene>
<accession>A0A8H6L584</accession>
<dbReference type="RefSeq" id="XP_037165350.1">
    <property type="nucleotide sequence ID" value="XM_037307541.1"/>
</dbReference>
<dbReference type="Proteomes" id="UP000578531">
    <property type="component" value="Unassembled WGS sequence"/>
</dbReference>
<evidence type="ECO:0000313" key="1">
    <source>
        <dbReference type="EMBL" id="KAF6235998.1"/>
    </source>
</evidence>
<keyword evidence="2" id="KW-1185">Reference proteome</keyword>
<proteinExistence type="predicted"/>
<organism evidence="1 2">
    <name type="scientific">Letharia columbiana</name>
    <dbReference type="NCBI Taxonomy" id="112416"/>
    <lineage>
        <taxon>Eukaryota</taxon>
        <taxon>Fungi</taxon>
        <taxon>Dikarya</taxon>
        <taxon>Ascomycota</taxon>
        <taxon>Pezizomycotina</taxon>
        <taxon>Lecanoromycetes</taxon>
        <taxon>OSLEUM clade</taxon>
        <taxon>Lecanoromycetidae</taxon>
        <taxon>Lecanorales</taxon>
        <taxon>Lecanorineae</taxon>
        <taxon>Parmeliaceae</taxon>
        <taxon>Letharia</taxon>
    </lineage>
</organism>
<dbReference type="AlphaFoldDB" id="A0A8H6L584"/>
<name>A0A8H6L584_9LECA</name>
<evidence type="ECO:0000313" key="2">
    <source>
        <dbReference type="Proteomes" id="UP000578531"/>
    </source>
</evidence>
<sequence>MLHRMSSTPTSSRSVLGFIEEVPRSRLICSGVIGELSLVIPAERTVKDRTRAERRERINAKDMMKCERMGGEIVIR</sequence>
<comment type="caution">
    <text evidence="1">The sequence shown here is derived from an EMBL/GenBank/DDBJ whole genome shotgun (WGS) entry which is preliminary data.</text>
</comment>
<protein>
    <submittedName>
        <fullName evidence="1">Uncharacterized protein</fullName>
    </submittedName>
</protein>